<dbReference type="WBParaSite" id="PDA_v2.g24409.t1">
    <property type="protein sequence ID" value="PDA_v2.g24409.t1"/>
    <property type="gene ID" value="PDA_v2.g24409"/>
</dbReference>
<feature type="region of interest" description="Disordered" evidence="1">
    <location>
        <begin position="143"/>
        <end position="167"/>
    </location>
</feature>
<dbReference type="AlphaFoldDB" id="A0A914QB58"/>
<feature type="region of interest" description="Disordered" evidence="1">
    <location>
        <begin position="292"/>
        <end position="352"/>
    </location>
</feature>
<accession>A0A914QB58</accession>
<reference evidence="3" key="1">
    <citation type="submission" date="2022-11" db="UniProtKB">
        <authorList>
            <consortium name="WormBaseParasite"/>
        </authorList>
    </citation>
    <scope>IDENTIFICATION</scope>
</reference>
<proteinExistence type="predicted"/>
<protein>
    <submittedName>
        <fullName evidence="3">Uncharacterized protein</fullName>
    </submittedName>
</protein>
<organism evidence="2 3">
    <name type="scientific">Panagrolaimus davidi</name>
    <dbReference type="NCBI Taxonomy" id="227884"/>
    <lineage>
        <taxon>Eukaryota</taxon>
        <taxon>Metazoa</taxon>
        <taxon>Ecdysozoa</taxon>
        <taxon>Nematoda</taxon>
        <taxon>Chromadorea</taxon>
        <taxon>Rhabditida</taxon>
        <taxon>Tylenchina</taxon>
        <taxon>Panagrolaimomorpha</taxon>
        <taxon>Panagrolaimoidea</taxon>
        <taxon>Panagrolaimidae</taxon>
        <taxon>Panagrolaimus</taxon>
    </lineage>
</organism>
<evidence type="ECO:0000256" key="1">
    <source>
        <dbReference type="SAM" id="MobiDB-lite"/>
    </source>
</evidence>
<dbReference type="Proteomes" id="UP000887578">
    <property type="component" value="Unplaced"/>
</dbReference>
<feature type="compositionally biased region" description="Basic and acidic residues" evidence="1">
    <location>
        <begin position="308"/>
        <end position="352"/>
    </location>
</feature>
<sequence>MIRSIHQKKGIVALPKLLDLIETKNSQTKKFFTSWKNSKKSLNFLNPDQNSGNKALKGGHSNTFIKNNSTLFLHISAYENSVEAASESDSFNVVGFKKNKGCDLKNKLFPIIQNPFEFPRQQKGDQNINEPEVMGFKASQKLLNPNQSIPSNNDQPKNDSTQKSPAQISNVQEDFPVEAAQPATKIAESTVQSPAAQIPNVKVEPTDTQILNDTVQSSTKFVETPNVKVESSNGTAQIQQNQIYDRQLPLIISVTKEAEYETKFADRYNDANFQSKEKMPEPFIWVNMPSQKFQNHRTRRGRNSNDYYYREGQQRDSRERNNDDRNQRDNRNRGRNSDNYNNRDRESRNRYY</sequence>
<evidence type="ECO:0000313" key="2">
    <source>
        <dbReference type="Proteomes" id="UP000887578"/>
    </source>
</evidence>
<evidence type="ECO:0000313" key="3">
    <source>
        <dbReference type="WBParaSite" id="PDA_v2.g24409.t1"/>
    </source>
</evidence>
<keyword evidence="2" id="KW-1185">Reference proteome</keyword>
<name>A0A914QB58_9BILA</name>